<evidence type="ECO:0000256" key="1">
    <source>
        <dbReference type="SAM" id="MobiDB-lite"/>
    </source>
</evidence>
<dbReference type="GO" id="GO:0005047">
    <property type="term" value="F:signal recognition particle binding"/>
    <property type="evidence" value="ECO:0007669"/>
    <property type="project" value="InterPro"/>
</dbReference>
<feature type="non-terminal residue" evidence="3">
    <location>
        <position position="1"/>
    </location>
</feature>
<proteinExistence type="predicted"/>
<dbReference type="AlphaFoldDB" id="A0A8S3YS77"/>
<feature type="region of interest" description="Disordered" evidence="1">
    <location>
        <begin position="126"/>
        <end position="273"/>
    </location>
</feature>
<dbReference type="Pfam" id="PF04086">
    <property type="entry name" value="SRP-alpha_N"/>
    <property type="match status" value="1"/>
</dbReference>
<feature type="compositionally biased region" description="Basic and acidic residues" evidence="1">
    <location>
        <begin position="154"/>
        <end position="170"/>
    </location>
</feature>
<dbReference type="GO" id="GO:0005525">
    <property type="term" value="F:GTP binding"/>
    <property type="evidence" value="ECO:0007669"/>
    <property type="project" value="InterPro"/>
</dbReference>
<dbReference type="FunFam" id="3.30.450.60:FF:000015">
    <property type="entry name" value="Signal recognition particle receptor subunit alpha"/>
    <property type="match status" value="1"/>
</dbReference>
<evidence type="ECO:0000313" key="3">
    <source>
        <dbReference type="EMBL" id="CAG5120037.1"/>
    </source>
</evidence>
<organism evidence="3 4">
    <name type="scientific">Candidula unifasciata</name>
    <dbReference type="NCBI Taxonomy" id="100452"/>
    <lineage>
        <taxon>Eukaryota</taxon>
        <taxon>Metazoa</taxon>
        <taxon>Spiralia</taxon>
        <taxon>Lophotrochozoa</taxon>
        <taxon>Mollusca</taxon>
        <taxon>Gastropoda</taxon>
        <taxon>Heterobranchia</taxon>
        <taxon>Euthyneura</taxon>
        <taxon>Panpulmonata</taxon>
        <taxon>Eupulmonata</taxon>
        <taxon>Stylommatophora</taxon>
        <taxon>Helicina</taxon>
        <taxon>Helicoidea</taxon>
        <taxon>Geomitridae</taxon>
        <taxon>Candidula</taxon>
    </lineage>
</organism>
<evidence type="ECO:0000313" key="4">
    <source>
        <dbReference type="Proteomes" id="UP000678393"/>
    </source>
</evidence>
<feature type="domain" description="Signal recognition particle receptor alpha subunit N-terminal" evidence="2">
    <location>
        <begin position="28"/>
        <end position="278"/>
    </location>
</feature>
<feature type="region of interest" description="Disordered" evidence="1">
    <location>
        <begin position="289"/>
        <end position="324"/>
    </location>
</feature>
<evidence type="ECO:0000259" key="2">
    <source>
        <dbReference type="Pfam" id="PF04086"/>
    </source>
</evidence>
<dbReference type="SUPFAM" id="SSF64356">
    <property type="entry name" value="SNARE-like"/>
    <property type="match status" value="1"/>
</dbReference>
<feature type="compositionally biased region" description="Acidic residues" evidence="1">
    <location>
        <begin position="296"/>
        <end position="308"/>
    </location>
</feature>
<dbReference type="GO" id="GO:0006886">
    <property type="term" value="P:intracellular protein transport"/>
    <property type="evidence" value="ECO:0007669"/>
    <property type="project" value="InterPro"/>
</dbReference>
<keyword evidence="4" id="KW-1185">Reference proteome</keyword>
<dbReference type="Gene3D" id="3.30.450.60">
    <property type="match status" value="1"/>
</dbReference>
<dbReference type="CDD" id="cd14826">
    <property type="entry name" value="SR_alpha_SRX"/>
    <property type="match status" value="1"/>
</dbReference>
<gene>
    <name evidence="3" type="ORF">CUNI_LOCUS5595</name>
</gene>
<accession>A0A8S3YS77</accession>
<dbReference type="EMBL" id="CAJHNH020000819">
    <property type="protein sequence ID" value="CAG5120037.1"/>
    <property type="molecule type" value="Genomic_DNA"/>
</dbReference>
<dbReference type="InterPro" id="IPR011012">
    <property type="entry name" value="Longin-like_dom_sf"/>
</dbReference>
<dbReference type="InterPro" id="IPR007222">
    <property type="entry name" value="Sig_recog_particle_rcpt_asu_N"/>
</dbReference>
<feature type="compositionally biased region" description="Basic and acidic residues" evidence="1">
    <location>
        <begin position="126"/>
        <end position="144"/>
    </location>
</feature>
<feature type="compositionally biased region" description="Basic and acidic residues" evidence="1">
    <location>
        <begin position="252"/>
        <end position="262"/>
    </location>
</feature>
<protein>
    <recommendedName>
        <fullName evidence="2">Signal recognition particle receptor alpha subunit N-terminal domain-containing protein</fullName>
    </recommendedName>
</protein>
<dbReference type="Proteomes" id="UP000678393">
    <property type="component" value="Unassembled WGS sequence"/>
</dbReference>
<name>A0A8S3YS77_9EUPU</name>
<dbReference type="GO" id="GO:0005785">
    <property type="term" value="C:signal recognition particle receptor complex"/>
    <property type="evidence" value="ECO:0007669"/>
    <property type="project" value="InterPro"/>
</dbReference>
<sequence>MLDFFTIFSKGGIVLWCFQGTSQLFTTSVNALIKSVILQERTGNNTFSHESLLLKYKLDNEFELIFVVAYQNILQLSYVDKFLTDIQLEFRERYKNVLLNSAYCNHNFEDFTGCFHSLLKEREEDSRKEQMAGRKMRTFEDSQKSKKTVSSMIENKKDEKKLTKGKENKVPKGKATEPPVTSKASPKVTSAPPSSPQVTTSAPTTNGDGGLDEETRQRNLQKLLMRGKKPGNTVTDKSPEPPKRKGKQGTKWSKEGTAKDMPELNYGTDTGADAPMITQDEIKLVGQMSGQLPDIETNDDEDDDDYEEEKVVQQKSKAASKSSSGGVFGLFRGLVGSKTLTADDLRPVLEKMKDHLI</sequence>
<reference evidence="3" key="1">
    <citation type="submission" date="2021-04" db="EMBL/GenBank/DDBJ databases">
        <authorList>
            <consortium name="Molecular Ecology Group"/>
        </authorList>
    </citation>
    <scope>NUCLEOTIDE SEQUENCE</scope>
</reference>
<feature type="compositionally biased region" description="Low complexity" evidence="1">
    <location>
        <begin position="313"/>
        <end position="324"/>
    </location>
</feature>
<comment type="caution">
    <text evidence="3">The sequence shown here is derived from an EMBL/GenBank/DDBJ whole genome shotgun (WGS) entry which is preliminary data.</text>
</comment>
<dbReference type="OrthoDB" id="1727884at2759"/>
<dbReference type="GO" id="GO:0003924">
    <property type="term" value="F:GTPase activity"/>
    <property type="evidence" value="ECO:0007669"/>
    <property type="project" value="InterPro"/>
</dbReference>
<feature type="compositionally biased region" description="Polar residues" evidence="1">
    <location>
        <begin position="182"/>
        <end position="206"/>
    </location>
</feature>